<sequence>MPDSNSAAPVSLFRRLMAIIYDSFLIIGLCMLVAGTISIVNTFIMNGGNAITDEHPLYLLHQIIILSTIFITGLFFYIYFWSRGGQTLGMKTWMLLLISDDGSNIDRKQATIRSLSAVLSWSVFGLGFLWSLIDSKNRTWHDILSSSHLVQLEKK</sequence>
<organism evidence="8 9">
    <name type="scientific">endosymbiont of Galathealinum brachiosum</name>
    <dbReference type="NCBI Taxonomy" id="2200906"/>
    <lineage>
        <taxon>Bacteria</taxon>
        <taxon>Pseudomonadati</taxon>
        <taxon>Pseudomonadota</taxon>
        <taxon>Gammaproteobacteria</taxon>
        <taxon>sulfur-oxidizing symbionts</taxon>
    </lineage>
</organism>
<dbReference type="Pfam" id="PF06271">
    <property type="entry name" value="RDD"/>
    <property type="match status" value="1"/>
</dbReference>
<evidence type="ECO:0000256" key="4">
    <source>
        <dbReference type="ARBA" id="ARBA00022989"/>
    </source>
</evidence>
<name>A0A370DIY1_9GAMM</name>
<evidence type="ECO:0000313" key="9">
    <source>
        <dbReference type="Proteomes" id="UP000254266"/>
    </source>
</evidence>
<keyword evidence="2" id="KW-1003">Cell membrane</keyword>
<dbReference type="EMBL" id="QFXC01000007">
    <property type="protein sequence ID" value="RDH84889.1"/>
    <property type="molecule type" value="Genomic_DNA"/>
</dbReference>
<dbReference type="Proteomes" id="UP000254266">
    <property type="component" value="Unassembled WGS sequence"/>
</dbReference>
<reference evidence="8 9" key="1">
    <citation type="journal article" date="2018" name="ISME J.">
        <title>Endosymbiont genomes yield clues of tubeworm success.</title>
        <authorList>
            <person name="Li Y."/>
            <person name="Liles M.R."/>
            <person name="Halanych K.M."/>
        </authorList>
    </citation>
    <scope>NUCLEOTIDE SEQUENCE [LARGE SCALE GENOMIC DNA]</scope>
    <source>
        <strain evidence="8">A1464</strain>
    </source>
</reference>
<feature type="transmembrane region" description="Helical" evidence="6">
    <location>
        <begin position="57"/>
        <end position="81"/>
    </location>
</feature>
<evidence type="ECO:0000256" key="5">
    <source>
        <dbReference type="ARBA" id="ARBA00023136"/>
    </source>
</evidence>
<dbReference type="InterPro" id="IPR010432">
    <property type="entry name" value="RDD"/>
</dbReference>
<proteinExistence type="predicted"/>
<dbReference type="PANTHER" id="PTHR36115">
    <property type="entry name" value="PROLINE-RICH ANTIGEN HOMOLOG-RELATED"/>
    <property type="match status" value="1"/>
</dbReference>
<keyword evidence="3 6" id="KW-0812">Transmembrane</keyword>
<dbReference type="InterPro" id="IPR051791">
    <property type="entry name" value="Pra-immunoreactive"/>
</dbReference>
<evidence type="ECO:0000259" key="7">
    <source>
        <dbReference type="Pfam" id="PF06271"/>
    </source>
</evidence>
<protein>
    <submittedName>
        <fullName evidence="8">RDD family protein</fullName>
    </submittedName>
</protein>
<dbReference type="PANTHER" id="PTHR36115:SF10">
    <property type="entry name" value="RDD DOMAIN-CONTAINING PROTEIN"/>
    <property type="match status" value="1"/>
</dbReference>
<feature type="transmembrane region" description="Helical" evidence="6">
    <location>
        <begin position="24"/>
        <end position="45"/>
    </location>
</feature>
<accession>A0A370DIY1</accession>
<comment type="subcellular location">
    <subcellularLocation>
        <location evidence="1">Cell membrane</location>
        <topology evidence="1">Multi-pass membrane protein</topology>
    </subcellularLocation>
</comment>
<evidence type="ECO:0000256" key="3">
    <source>
        <dbReference type="ARBA" id="ARBA00022692"/>
    </source>
</evidence>
<comment type="caution">
    <text evidence="8">The sequence shown here is derived from an EMBL/GenBank/DDBJ whole genome shotgun (WGS) entry which is preliminary data.</text>
</comment>
<evidence type="ECO:0000256" key="1">
    <source>
        <dbReference type="ARBA" id="ARBA00004651"/>
    </source>
</evidence>
<dbReference type="GO" id="GO:0005886">
    <property type="term" value="C:plasma membrane"/>
    <property type="evidence" value="ECO:0007669"/>
    <property type="project" value="UniProtKB-SubCell"/>
</dbReference>
<keyword evidence="5 6" id="KW-0472">Membrane</keyword>
<evidence type="ECO:0000256" key="2">
    <source>
        <dbReference type="ARBA" id="ARBA00022475"/>
    </source>
</evidence>
<evidence type="ECO:0000256" key="6">
    <source>
        <dbReference type="SAM" id="Phobius"/>
    </source>
</evidence>
<evidence type="ECO:0000313" key="8">
    <source>
        <dbReference type="EMBL" id="RDH84889.1"/>
    </source>
</evidence>
<gene>
    <name evidence="8" type="ORF">DIZ80_05335</name>
</gene>
<keyword evidence="9" id="KW-1185">Reference proteome</keyword>
<feature type="domain" description="RDD" evidence="7">
    <location>
        <begin position="10"/>
        <end position="145"/>
    </location>
</feature>
<dbReference type="AlphaFoldDB" id="A0A370DIY1"/>
<feature type="transmembrane region" description="Helical" evidence="6">
    <location>
        <begin position="115"/>
        <end position="133"/>
    </location>
</feature>
<keyword evidence="4 6" id="KW-1133">Transmembrane helix</keyword>